<dbReference type="Proteomes" id="UP000324222">
    <property type="component" value="Unassembled WGS sequence"/>
</dbReference>
<name>A0A5B7GXX3_PORTR</name>
<feature type="compositionally biased region" description="Low complexity" evidence="1">
    <location>
        <begin position="47"/>
        <end position="57"/>
    </location>
</feature>
<evidence type="ECO:0000256" key="1">
    <source>
        <dbReference type="SAM" id="MobiDB-lite"/>
    </source>
</evidence>
<feature type="region of interest" description="Disordered" evidence="1">
    <location>
        <begin position="34"/>
        <end position="68"/>
    </location>
</feature>
<reference evidence="2 3" key="1">
    <citation type="submission" date="2019-05" db="EMBL/GenBank/DDBJ databases">
        <title>Another draft genome of Portunus trituberculatus and its Hox gene families provides insights of decapod evolution.</title>
        <authorList>
            <person name="Jeong J.-H."/>
            <person name="Song I."/>
            <person name="Kim S."/>
            <person name="Choi T."/>
            <person name="Kim D."/>
            <person name="Ryu S."/>
            <person name="Kim W."/>
        </authorList>
    </citation>
    <scope>NUCLEOTIDE SEQUENCE [LARGE SCALE GENOMIC DNA]</scope>
    <source>
        <tissue evidence="2">Muscle</tissue>
    </source>
</reference>
<accession>A0A5B7GXX3</accession>
<protein>
    <submittedName>
        <fullName evidence="2">Uncharacterized protein</fullName>
    </submittedName>
</protein>
<evidence type="ECO:0000313" key="2">
    <source>
        <dbReference type="EMBL" id="MPC63672.1"/>
    </source>
</evidence>
<feature type="compositionally biased region" description="Basic and acidic residues" evidence="1">
    <location>
        <begin position="58"/>
        <end position="68"/>
    </location>
</feature>
<evidence type="ECO:0000313" key="3">
    <source>
        <dbReference type="Proteomes" id="UP000324222"/>
    </source>
</evidence>
<proteinExistence type="predicted"/>
<dbReference type="EMBL" id="VSRR010021115">
    <property type="protein sequence ID" value="MPC63672.1"/>
    <property type="molecule type" value="Genomic_DNA"/>
</dbReference>
<organism evidence="2 3">
    <name type="scientific">Portunus trituberculatus</name>
    <name type="common">Swimming crab</name>
    <name type="synonym">Neptunus trituberculatus</name>
    <dbReference type="NCBI Taxonomy" id="210409"/>
    <lineage>
        <taxon>Eukaryota</taxon>
        <taxon>Metazoa</taxon>
        <taxon>Ecdysozoa</taxon>
        <taxon>Arthropoda</taxon>
        <taxon>Crustacea</taxon>
        <taxon>Multicrustacea</taxon>
        <taxon>Malacostraca</taxon>
        <taxon>Eumalacostraca</taxon>
        <taxon>Eucarida</taxon>
        <taxon>Decapoda</taxon>
        <taxon>Pleocyemata</taxon>
        <taxon>Brachyura</taxon>
        <taxon>Eubrachyura</taxon>
        <taxon>Portunoidea</taxon>
        <taxon>Portunidae</taxon>
        <taxon>Portuninae</taxon>
        <taxon>Portunus</taxon>
    </lineage>
</organism>
<comment type="caution">
    <text evidence="2">The sequence shown here is derived from an EMBL/GenBank/DDBJ whole genome shotgun (WGS) entry which is preliminary data.</text>
</comment>
<keyword evidence="3" id="KW-1185">Reference proteome</keyword>
<sequence>MIRCHSSISPVYVIRTITSENLLNTHSLRESTSFIPASSRQPPPSLPDLALSLSKPLGDSRAHYGIHD</sequence>
<dbReference type="AlphaFoldDB" id="A0A5B7GXX3"/>
<gene>
    <name evidence="2" type="ORF">E2C01_057773</name>
</gene>